<reference evidence="4 7" key="2">
    <citation type="submission" date="2018-06" db="EMBL/GenBank/DDBJ databases">
        <authorList>
            <consortium name="Pathogen Informatics"/>
            <person name="Doyle S."/>
        </authorList>
    </citation>
    <scope>NUCLEOTIDE SEQUENCE [LARGE SCALE GENOMIC DNA]</scope>
    <source>
        <strain evidence="4 7">NCTC12714</strain>
    </source>
</reference>
<gene>
    <name evidence="4" type="primary">gspA_2</name>
    <name evidence="5" type="ORF">LS73_002770</name>
    <name evidence="4" type="ORF">NCTC12714_01421</name>
</gene>
<dbReference type="EMBL" id="JRPD02000004">
    <property type="protein sequence ID" value="TLE00844.1"/>
    <property type="molecule type" value="Genomic_DNA"/>
</dbReference>
<dbReference type="EMBL" id="UGJE01000002">
    <property type="protein sequence ID" value="STQ86610.1"/>
    <property type="molecule type" value="Genomic_DNA"/>
</dbReference>
<proteinExistence type="predicted"/>
<dbReference type="RefSeq" id="WP_104692084.1">
    <property type="nucleotide sequence ID" value="NZ_FZML01000003.1"/>
</dbReference>
<dbReference type="PANTHER" id="PTHR13778">
    <property type="entry name" value="GLYCOSYLTRANSFERASE 8 DOMAIN-CONTAINING PROTEIN"/>
    <property type="match status" value="1"/>
</dbReference>
<evidence type="ECO:0000256" key="1">
    <source>
        <dbReference type="ARBA" id="ARBA00022676"/>
    </source>
</evidence>
<dbReference type="GO" id="GO:0016757">
    <property type="term" value="F:glycosyltransferase activity"/>
    <property type="evidence" value="ECO:0007669"/>
    <property type="project" value="UniProtKB-KW"/>
</dbReference>
<dbReference type="AlphaFoldDB" id="A0A377PVS1"/>
<dbReference type="Pfam" id="PF01501">
    <property type="entry name" value="Glyco_transf_8"/>
    <property type="match status" value="1"/>
</dbReference>
<keyword evidence="3" id="KW-0479">Metal-binding</keyword>
<organism evidence="4 7">
    <name type="scientific">Helicobacter muridarum</name>
    <dbReference type="NCBI Taxonomy" id="216"/>
    <lineage>
        <taxon>Bacteria</taxon>
        <taxon>Pseudomonadati</taxon>
        <taxon>Campylobacterota</taxon>
        <taxon>Epsilonproteobacteria</taxon>
        <taxon>Campylobacterales</taxon>
        <taxon>Helicobacteraceae</taxon>
        <taxon>Helicobacter</taxon>
    </lineage>
</organism>
<protein>
    <submittedName>
        <fullName evidence="5">Glycosyltransferase family 8 protein</fullName>
    </submittedName>
    <submittedName>
        <fullName evidence="4">Lipopolysaccharide 1,3-galactosyltransferase</fullName>
    </submittedName>
</protein>
<dbReference type="Gene3D" id="3.90.550.10">
    <property type="entry name" value="Spore Coat Polysaccharide Biosynthesis Protein SpsA, Chain A"/>
    <property type="match status" value="1"/>
</dbReference>
<evidence type="ECO:0000313" key="5">
    <source>
        <dbReference type="EMBL" id="TLE00844.1"/>
    </source>
</evidence>
<dbReference type="Proteomes" id="UP000255139">
    <property type="component" value="Unassembled WGS sequence"/>
</dbReference>
<dbReference type="InterPro" id="IPR050748">
    <property type="entry name" value="Glycosyltrans_8_dom-fam"/>
</dbReference>
<name>A0A377PVS1_9HELI</name>
<evidence type="ECO:0000313" key="6">
    <source>
        <dbReference type="Proteomes" id="UP000029922"/>
    </source>
</evidence>
<dbReference type="STRING" id="216.LS73_06960"/>
<accession>A0A377PVS1</accession>
<dbReference type="InterPro" id="IPR029044">
    <property type="entry name" value="Nucleotide-diphossugar_trans"/>
</dbReference>
<dbReference type="OrthoDB" id="5363698at2"/>
<dbReference type="PANTHER" id="PTHR13778:SF47">
    <property type="entry name" value="LIPOPOLYSACCHARIDE 1,3-GALACTOSYLTRANSFERASE"/>
    <property type="match status" value="1"/>
</dbReference>
<evidence type="ECO:0000313" key="4">
    <source>
        <dbReference type="EMBL" id="STQ86610.1"/>
    </source>
</evidence>
<evidence type="ECO:0000256" key="2">
    <source>
        <dbReference type="ARBA" id="ARBA00022679"/>
    </source>
</evidence>
<evidence type="ECO:0000256" key="3">
    <source>
        <dbReference type="ARBA" id="ARBA00022723"/>
    </source>
</evidence>
<dbReference type="Proteomes" id="UP000029922">
    <property type="component" value="Unassembled WGS sequence"/>
</dbReference>
<dbReference type="InterPro" id="IPR002495">
    <property type="entry name" value="Glyco_trans_8"/>
</dbReference>
<sequence length="314" mass="36997">MADNIKDSNLIFHIILDYISASNSYKIQLLESMLGVKIKIDIINPDIFQDLIPWGEGKNYTTYYRLKIASFLPVNVSKCIYLDCDMICNADIRDLFFTDLNGHICGVVGDVRTSYEPMWEIEDKNFSIRTKYSFNAGLLLIDMDKWRIQNIESKLFSLLKDVRLTDQDALNIVFNDDILLIDPRWNCIPVLLQFKPSTAWHHIFSDEATQNIKPTTSFTRYEYENICKEAKIIHFAGPKPWQKRAYDSPNTNMWNLKRWYFRLWWLNAACTPFYKDITYKTLELKKSIYDTIKLPEKAIRALIKYIGNLLFKNF</sequence>
<dbReference type="CDD" id="cd04194">
    <property type="entry name" value="GT8_A4GalT_like"/>
    <property type="match status" value="1"/>
</dbReference>
<evidence type="ECO:0000313" key="7">
    <source>
        <dbReference type="Proteomes" id="UP000255139"/>
    </source>
</evidence>
<keyword evidence="2 4" id="KW-0808">Transferase</keyword>
<reference evidence="5 6" key="1">
    <citation type="journal article" date="2014" name="Genome Announc.">
        <title>Draft genome sequences of eight enterohepatic helicobacter species isolated from both laboratory and wild rodents.</title>
        <authorList>
            <person name="Sheh A."/>
            <person name="Shen Z."/>
            <person name="Fox J.G."/>
        </authorList>
    </citation>
    <scope>NUCLEOTIDE SEQUENCE [LARGE SCALE GENOMIC DNA]</scope>
    <source>
        <strain evidence="5 6">ST1</strain>
    </source>
</reference>
<keyword evidence="7" id="KW-1185">Reference proteome</keyword>
<keyword evidence="1 4" id="KW-0328">Glycosyltransferase</keyword>
<dbReference type="GO" id="GO:0046872">
    <property type="term" value="F:metal ion binding"/>
    <property type="evidence" value="ECO:0007669"/>
    <property type="project" value="UniProtKB-KW"/>
</dbReference>
<dbReference type="SUPFAM" id="SSF53448">
    <property type="entry name" value="Nucleotide-diphospho-sugar transferases"/>
    <property type="match status" value="1"/>
</dbReference>